<protein>
    <submittedName>
        <fullName evidence="1">Uncharacterized protein</fullName>
    </submittedName>
</protein>
<dbReference type="Proteomes" id="UP000004699">
    <property type="component" value="Unassembled WGS sequence"/>
</dbReference>
<reference evidence="2" key="1">
    <citation type="journal article" date="2013" name="BMC Microbiol.">
        <title>Taxonomy and evolution of bacteriochlorophyll a-containing members of the OM60/NOR5 clade of marine gammaproteobacteria: description of Luminiphilus syltensis gen. nov., sp. nov., reclassification of Haliea rubra as Pseudohaliea rubra gen. nov., comb. nov., and emendation of Chromatocurvus halotolerans.</title>
        <authorList>
            <person name="Spring S."/>
            <person name="Riedel T."/>
            <person name="Sproer C."/>
            <person name="Yan S."/>
            <person name="Harder J."/>
            <person name="Fuchs B.M."/>
        </authorList>
    </citation>
    <scope>NUCLEOTIDE SEQUENCE [LARGE SCALE GENOMIC DNA]</scope>
    <source>
        <strain evidence="2">NOR51-B</strain>
    </source>
</reference>
<evidence type="ECO:0000313" key="1">
    <source>
        <dbReference type="EMBL" id="EED34806.1"/>
    </source>
</evidence>
<proteinExistence type="predicted"/>
<name>B8KSH1_9GAMM</name>
<dbReference type="STRING" id="565045.NOR51B_745"/>
<keyword evidence="2" id="KW-1185">Reference proteome</keyword>
<accession>B8KSH1</accession>
<dbReference type="HOGENOM" id="CLU_2118050_0_0_6"/>
<evidence type="ECO:0000313" key="2">
    <source>
        <dbReference type="Proteomes" id="UP000004699"/>
    </source>
</evidence>
<sequence>MLSRIGDPELKDALTFYAREADADRMLLIEHVALLNSGVIDAPIRLKTESVLGRQISNDDFEVESVDWETMRQSLPHLQTILKMQAMRAQWHKFASDDARKVLRLVRLELLHDD</sequence>
<organism evidence="1 2">
    <name type="scientific">Luminiphilus syltensis NOR5-1B</name>
    <dbReference type="NCBI Taxonomy" id="565045"/>
    <lineage>
        <taxon>Bacteria</taxon>
        <taxon>Pseudomonadati</taxon>
        <taxon>Pseudomonadota</taxon>
        <taxon>Gammaproteobacteria</taxon>
        <taxon>Cellvibrionales</taxon>
        <taxon>Halieaceae</taxon>
        <taxon>Luminiphilus</taxon>
    </lineage>
</organism>
<dbReference type="EMBL" id="DS999411">
    <property type="protein sequence ID" value="EED34806.1"/>
    <property type="molecule type" value="Genomic_DNA"/>
</dbReference>
<dbReference type="AlphaFoldDB" id="B8KSH1"/>
<gene>
    <name evidence="1" type="ORF">NOR51B_745</name>
</gene>